<proteinExistence type="predicted"/>
<dbReference type="Proteomes" id="UP001152622">
    <property type="component" value="Chromosome 13"/>
</dbReference>
<dbReference type="EMBL" id="JAINUF010000013">
    <property type="protein sequence ID" value="KAJ8343343.1"/>
    <property type="molecule type" value="Genomic_DNA"/>
</dbReference>
<accession>A0A9Q1EQY0</accession>
<organism evidence="1 2">
    <name type="scientific">Synaphobranchus kaupii</name>
    <name type="common">Kaup's arrowtooth eel</name>
    <dbReference type="NCBI Taxonomy" id="118154"/>
    <lineage>
        <taxon>Eukaryota</taxon>
        <taxon>Metazoa</taxon>
        <taxon>Chordata</taxon>
        <taxon>Craniata</taxon>
        <taxon>Vertebrata</taxon>
        <taxon>Euteleostomi</taxon>
        <taxon>Actinopterygii</taxon>
        <taxon>Neopterygii</taxon>
        <taxon>Teleostei</taxon>
        <taxon>Anguilliformes</taxon>
        <taxon>Synaphobranchidae</taxon>
        <taxon>Synaphobranchus</taxon>
    </lineage>
</organism>
<evidence type="ECO:0000313" key="1">
    <source>
        <dbReference type="EMBL" id="KAJ8343343.1"/>
    </source>
</evidence>
<keyword evidence="2" id="KW-1185">Reference proteome</keyword>
<gene>
    <name evidence="1" type="ORF">SKAU_G00306720</name>
</gene>
<protein>
    <submittedName>
        <fullName evidence="1">Uncharacterized protein</fullName>
    </submittedName>
</protein>
<dbReference type="AlphaFoldDB" id="A0A9Q1EQY0"/>
<sequence length="105" mass="11183">MICGLWRTLQAPPRGHALHAAGEVVSGLSQTHGGQTGTQLSRAGQLDQSDVIVDGESIVAGVLEDLSERDRERHLPGPGMRYSLLTVHYPGISSDHRGDGWSTTA</sequence>
<reference evidence="1" key="1">
    <citation type="journal article" date="2023" name="Science">
        <title>Genome structures resolve the early diversification of teleost fishes.</title>
        <authorList>
            <person name="Parey E."/>
            <person name="Louis A."/>
            <person name="Montfort J."/>
            <person name="Bouchez O."/>
            <person name="Roques C."/>
            <person name="Iampietro C."/>
            <person name="Lluch J."/>
            <person name="Castinel A."/>
            <person name="Donnadieu C."/>
            <person name="Desvignes T."/>
            <person name="Floi Bucao C."/>
            <person name="Jouanno E."/>
            <person name="Wen M."/>
            <person name="Mejri S."/>
            <person name="Dirks R."/>
            <person name="Jansen H."/>
            <person name="Henkel C."/>
            <person name="Chen W.J."/>
            <person name="Zahm M."/>
            <person name="Cabau C."/>
            <person name="Klopp C."/>
            <person name="Thompson A.W."/>
            <person name="Robinson-Rechavi M."/>
            <person name="Braasch I."/>
            <person name="Lecointre G."/>
            <person name="Bobe J."/>
            <person name="Postlethwait J.H."/>
            <person name="Berthelot C."/>
            <person name="Roest Crollius H."/>
            <person name="Guiguen Y."/>
        </authorList>
    </citation>
    <scope>NUCLEOTIDE SEQUENCE</scope>
    <source>
        <strain evidence="1">WJC10195</strain>
    </source>
</reference>
<evidence type="ECO:0000313" key="2">
    <source>
        <dbReference type="Proteomes" id="UP001152622"/>
    </source>
</evidence>
<name>A0A9Q1EQY0_SYNKA</name>
<comment type="caution">
    <text evidence="1">The sequence shown here is derived from an EMBL/GenBank/DDBJ whole genome shotgun (WGS) entry which is preliminary data.</text>
</comment>